<evidence type="ECO:0000313" key="1">
    <source>
        <dbReference type="EMBL" id="MEN2789449.1"/>
    </source>
</evidence>
<dbReference type="RefSeq" id="WP_343887250.1">
    <property type="nucleotide sequence ID" value="NZ_BAAAEH010000002.1"/>
</dbReference>
<sequence>MNQAPTRGGASPLLLSDRQGFDRRWYADGLEAVYVPASLDQVAPCVQAALSTYGRDVKISSGRHCYEISSIMTARAP</sequence>
<comment type="caution">
    <text evidence="1">The sequence shown here is derived from an EMBL/GenBank/DDBJ whole genome shotgun (WGS) entry which is preliminary data.</text>
</comment>
<reference evidence="1 2" key="1">
    <citation type="submission" date="2024-05" db="EMBL/GenBank/DDBJ databases">
        <authorList>
            <person name="Liu Q."/>
            <person name="Xin Y.-H."/>
        </authorList>
    </citation>
    <scope>NUCLEOTIDE SEQUENCE [LARGE SCALE GENOMIC DNA]</scope>
    <source>
        <strain evidence="1 2">CGMCC 1.10181</strain>
    </source>
</reference>
<evidence type="ECO:0008006" key="3">
    <source>
        <dbReference type="Google" id="ProtNLM"/>
    </source>
</evidence>
<accession>A0ABU9Y0W8</accession>
<dbReference type="Proteomes" id="UP001419910">
    <property type="component" value="Unassembled WGS sequence"/>
</dbReference>
<gene>
    <name evidence="1" type="ORF">ABC974_07430</name>
</gene>
<organism evidence="1 2">
    <name type="scientific">Sphingomonas oligophenolica</name>
    <dbReference type="NCBI Taxonomy" id="301154"/>
    <lineage>
        <taxon>Bacteria</taxon>
        <taxon>Pseudomonadati</taxon>
        <taxon>Pseudomonadota</taxon>
        <taxon>Alphaproteobacteria</taxon>
        <taxon>Sphingomonadales</taxon>
        <taxon>Sphingomonadaceae</taxon>
        <taxon>Sphingomonas</taxon>
    </lineage>
</organism>
<name>A0ABU9Y0W8_9SPHN</name>
<proteinExistence type="predicted"/>
<evidence type="ECO:0000313" key="2">
    <source>
        <dbReference type="Proteomes" id="UP001419910"/>
    </source>
</evidence>
<protein>
    <recommendedName>
        <fullName evidence="3">FAD-binding oxidoreductase</fullName>
    </recommendedName>
</protein>
<dbReference type="EMBL" id="JBDIME010000004">
    <property type="protein sequence ID" value="MEN2789449.1"/>
    <property type="molecule type" value="Genomic_DNA"/>
</dbReference>
<keyword evidence="2" id="KW-1185">Reference proteome</keyword>